<dbReference type="AlphaFoldDB" id="A0A9Q3I0R2"/>
<accession>A0A9Q3I0R2</accession>
<dbReference type="Proteomes" id="UP000765509">
    <property type="component" value="Unassembled WGS sequence"/>
</dbReference>
<gene>
    <name evidence="1" type="ORF">O181_061725</name>
</gene>
<sequence length="205" mass="23204">MATLRIPVKGGNIIIRDVTYSNRVLGTILSMGILCRAGVFTFFSGMLLSLIVCHHLVTTTFHNDCWWMDTFAGGGTTRLAAETPSPRFFEMNPFSLPPTSKLSFCNWNMRLGHASDKLVLSFLKQHVPTFEQKTWKTFYCEVCAKSKSTHLLARAHVNIPTKEPLDLLVSNIMGPFEIDSRGFRYLLTIWDHALTFSVVYPPKSR</sequence>
<name>A0A9Q3I0R2_9BASI</name>
<dbReference type="EMBL" id="AVOT02029253">
    <property type="protein sequence ID" value="MBW0522010.1"/>
    <property type="molecule type" value="Genomic_DNA"/>
</dbReference>
<organism evidence="1 2">
    <name type="scientific">Austropuccinia psidii MF-1</name>
    <dbReference type="NCBI Taxonomy" id="1389203"/>
    <lineage>
        <taxon>Eukaryota</taxon>
        <taxon>Fungi</taxon>
        <taxon>Dikarya</taxon>
        <taxon>Basidiomycota</taxon>
        <taxon>Pucciniomycotina</taxon>
        <taxon>Pucciniomycetes</taxon>
        <taxon>Pucciniales</taxon>
        <taxon>Sphaerophragmiaceae</taxon>
        <taxon>Austropuccinia</taxon>
    </lineage>
</organism>
<keyword evidence="2" id="KW-1185">Reference proteome</keyword>
<protein>
    <recommendedName>
        <fullName evidence="3">GAG-pre-integrase domain-containing protein</fullName>
    </recommendedName>
</protein>
<reference evidence="1" key="1">
    <citation type="submission" date="2021-03" db="EMBL/GenBank/DDBJ databases">
        <title>Draft genome sequence of rust myrtle Austropuccinia psidii MF-1, a brazilian biotype.</title>
        <authorList>
            <person name="Quecine M.C."/>
            <person name="Pachon D.M.R."/>
            <person name="Bonatelli M.L."/>
            <person name="Correr F.H."/>
            <person name="Franceschini L.M."/>
            <person name="Leite T.F."/>
            <person name="Margarido G.R.A."/>
            <person name="Almeida C.A."/>
            <person name="Ferrarezi J.A."/>
            <person name="Labate C.A."/>
        </authorList>
    </citation>
    <scope>NUCLEOTIDE SEQUENCE</scope>
    <source>
        <strain evidence="1">MF-1</strain>
    </source>
</reference>
<evidence type="ECO:0000313" key="2">
    <source>
        <dbReference type="Proteomes" id="UP000765509"/>
    </source>
</evidence>
<proteinExistence type="predicted"/>
<dbReference type="OrthoDB" id="7691805at2759"/>
<evidence type="ECO:0000313" key="1">
    <source>
        <dbReference type="EMBL" id="MBW0522010.1"/>
    </source>
</evidence>
<evidence type="ECO:0008006" key="3">
    <source>
        <dbReference type="Google" id="ProtNLM"/>
    </source>
</evidence>
<comment type="caution">
    <text evidence="1">The sequence shown here is derived from an EMBL/GenBank/DDBJ whole genome shotgun (WGS) entry which is preliminary data.</text>
</comment>